<dbReference type="RefSeq" id="XP_020068141.1">
    <property type="nucleotide sequence ID" value="XM_020215881.1"/>
</dbReference>
<name>A0A1E4RV14_CYBJN</name>
<gene>
    <name evidence="2" type="ORF">CYBJADRAFT_169652</name>
</gene>
<dbReference type="EMBL" id="KV453944">
    <property type="protein sequence ID" value="ODV71102.1"/>
    <property type="molecule type" value="Genomic_DNA"/>
</dbReference>
<evidence type="ECO:0000313" key="2">
    <source>
        <dbReference type="EMBL" id="ODV71102.1"/>
    </source>
</evidence>
<keyword evidence="1" id="KW-1133">Transmembrane helix</keyword>
<dbReference type="GeneID" id="30990277"/>
<keyword evidence="3" id="KW-1185">Reference proteome</keyword>
<protein>
    <submittedName>
        <fullName evidence="2">Uncharacterized protein</fullName>
    </submittedName>
</protein>
<feature type="transmembrane region" description="Helical" evidence="1">
    <location>
        <begin position="30"/>
        <end position="50"/>
    </location>
</feature>
<accession>A0A1E4RV14</accession>
<keyword evidence="1" id="KW-0812">Transmembrane</keyword>
<reference evidence="2 3" key="1">
    <citation type="journal article" date="2016" name="Proc. Natl. Acad. Sci. U.S.A.">
        <title>Comparative genomics of biotechnologically important yeasts.</title>
        <authorList>
            <person name="Riley R."/>
            <person name="Haridas S."/>
            <person name="Wolfe K.H."/>
            <person name="Lopes M.R."/>
            <person name="Hittinger C.T."/>
            <person name="Goeker M."/>
            <person name="Salamov A.A."/>
            <person name="Wisecaver J.H."/>
            <person name="Long T.M."/>
            <person name="Calvey C.H."/>
            <person name="Aerts A.L."/>
            <person name="Barry K.W."/>
            <person name="Choi C."/>
            <person name="Clum A."/>
            <person name="Coughlan A.Y."/>
            <person name="Deshpande S."/>
            <person name="Douglass A.P."/>
            <person name="Hanson S.J."/>
            <person name="Klenk H.-P."/>
            <person name="LaButti K.M."/>
            <person name="Lapidus A."/>
            <person name="Lindquist E.A."/>
            <person name="Lipzen A.M."/>
            <person name="Meier-Kolthoff J.P."/>
            <person name="Ohm R.A."/>
            <person name="Otillar R.P."/>
            <person name="Pangilinan J.L."/>
            <person name="Peng Y."/>
            <person name="Rokas A."/>
            <person name="Rosa C.A."/>
            <person name="Scheuner C."/>
            <person name="Sibirny A.A."/>
            <person name="Slot J.C."/>
            <person name="Stielow J.B."/>
            <person name="Sun H."/>
            <person name="Kurtzman C.P."/>
            <person name="Blackwell M."/>
            <person name="Grigoriev I.V."/>
            <person name="Jeffries T.W."/>
        </authorList>
    </citation>
    <scope>NUCLEOTIDE SEQUENCE [LARGE SCALE GENOMIC DNA]</scope>
    <source>
        <strain evidence="3">ATCC 18201 / CBS 1600 / BCRC 20928 / JCM 3617 / NBRC 0987 / NRRL Y-1542</strain>
    </source>
</reference>
<dbReference type="Proteomes" id="UP000094389">
    <property type="component" value="Unassembled WGS sequence"/>
</dbReference>
<evidence type="ECO:0000313" key="3">
    <source>
        <dbReference type="Proteomes" id="UP000094389"/>
    </source>
</evidence>
<evidence type="ECO:0000256" key="1">
    <source>
        <dbReference type="SAM" id="Phobius"/>
    </source>
</evidence>
<dbReference type="AlphaFoldDB" id="A0A1E4RV14"/>
<organism evidence="2 3">
    <name type="scientific">Cyberlindnera jadinii (strain ATCC 18201 / CBS 1600 / BCRC 20928 / JCM 3617 / NBRC 0987 / NRRL Y-1542)</name>
    <name type="common">Torula yeast</name>
    <name type="synonym">Candida utilis</name>
    <dbReference type="NCBI Taxonomy" id="983966"/>
    <lineage>
        <taxon>Eukaryota</taxon>
        <taxon>Fungi</taxon>
        <taxon>Dikarya</taxon>
        <taxon>Ascomycota</taxon>
        <taxon>Saccharomycotina</taxon>
        <taxon>Saccharomycetes</taxon>
        <taxon>Phaffomycetales</taxon>
        <taxon>Phaffomycetaceae</taxon>
        <taxon>Cyberlindnera</taxon>
    </lineage>
</organism>
<proteinExistence type="predicted"/>
<sequence>MDGPLEMEALSQGYRGWVQGLWDWTRGKTFHVLVLLGLSLLVCPGGCCVYA</sequence>
<keyword evidence="1" id="KW-0472">Membrane</keyword>